<feature type="signal peptide" evidence="1">
    <location>
        <begin position="1"/>
        <end position="26"/>
    </location>
</feature>
<keyword evidence="3" id="KW-1185">Reference proteome</keyword>
<dbReference type="EMBL" id="FNRJ01000013">
    <property type="protein sequence ID" value="SEB02748.1"/>
    <property type="molecule type" value="Genomic_DNA"/>
</dbReference>
<dbReference type="Proteomes" id="UP000242469">
    <property type="component" value="Unassembled WGS sequence"/>
</dbReference>
<name>A0A1H4G1E7_9GAMM</name>
<dbReference type="AlphaFoldDB" id="A0A1H4G1E7"/>
<protein>
    <submittedName>
        <fullName evidence="2">Uncharacterized conserved protein</fullName>
    </submittedName>
</protein>
<accession>A0A1H4G1E7</accession>
<evidence type="ECO:0000313" key="3">
    <source>
        <dbReference type="Proteomes" id="UP000242469"/>
    </source>
</evidence>
<dbReference type="RefSeq" id="WP_091827329.1">
    <property type="nucleotide sequence ID" value="NZ_FNRJ01000013.1"/>
</dbReference>
<keyword evidence="1" id="KW-0732">Signal</keyword>
<dbReference type="InterPro" id="IPR025737">
    <property type="entry name" value="FApF"/>
</dbReference>
<dbReference type="STRING" id="1122198.SAMN02745729_11389"/>
<evidence type="ECO:0000256" key="1">
    <source>
        <dbReference type="SAM" id="SignalP"/>
    </source>
</evidence>
<feature type="chain" id="PRO_5017318663" evidence="1">
    <location>
        <begin position="27"/>
        <end position="291"/>
    </location>
</feature>
<proteinExistence type="predicted"/>
<evidence type="ECO:0000313" key="2">
    <source>
        <dbReference type="EMBL" id="SEB02748.1"/>
    </source>
</evidence>
<dbReference type="OrthoDB" id="191143at2"/>
<reference evidence="3" key="1">
    <citation type="submission" date="2016-10" db="EMBL/GenBank/DDBJ databases">
        <authorList>
            <person name="Varghese N."/>
            <person name="Submissions S."/>
        </authorList>
    </citation>
    <scope>NUCLEOTIDE SEQUENCE [LARGE SCALE GENOMIC DNA]</scope>
    <source>
        <strain evidence="3">DSM 11526</strain>
    </source>
</reference>
<gene>
    <name evidence="2" type="ORF">SAMN02745729_11389</name>
</gene>
<organism evidence="2 3">
    <name type="scientific">Marinobacterium iners DSM 11526</name>
    <dbReference type="NCBI Taxonomy" id="1122198"/>
    <lineage>
        <taxon>Bacteria</taxon>
        <taxon>Pseudomonadati</taxon>
        <taxon>Pseudomonadota</taxon>
        <taxon>Gammaproteobacteria</taxon>
        <taxon>Oceanospirillales</taxon>
        <taxon>Oceanospirillaceae</taxon>
        <taxon>Marinobacterium</taxon>
    </lineage>
</organism>
<dbReference type="Pfam" id="PF13557">
    <property type="entry name" value="Phenol_MetA_deg"/>
    <property type="match status" value="1"/>
</dbReference>
<sequence>MTHYKKTLLSGAVLASSLFVSQQVMAIAETVHPRDYIPAPSGVNLSVTYLDHRSADKVNADGNTVANNAGFEANALIQRFIHYTELLGMPADPQIIVPVVDVDVGMAGQDSQGVGDIFFGSTFWPLADNENKQWFGITPFIYMPTGEYDSNKAVNVGANRWSYVLEAGYTKGLTDKLYLDVVGEVEWYGDNDDYLGNSTLSKDEVYRFNTMLSYDVGPGRYVWGRYVKQIGGEESVDGVSLDNEMDTDTMSIGYTHWVGQDFQLQAEYTRDLSVENGFETDGVTLRLAIPF</sequence>